<organism evidence="2 3">
    <name type="scientific">Parnassius apollo</name>
    <name type="common">Apollo butterfly</name>
    <name type="synonym">Papilio apollo</name>
    <dbReference type="NCBI Taxonomy" id="110799"/>
    <lineage>
        <taxon>Eukaryota</taxon>
        <taxon>Metazoa</taxon>
        <taxon>Ecdysozoa</taxon>
        <taxon>Arthropoda</taxon>
        <taxon>Hexapoda</taxon>
        <taxon>Insecta</taxon>
        <taxon>Pterygota</taxon>
        <taxon>Neoptera</taxon>
        <taxon>Endopterygota</taxon>
        <taxon>Lepidoptera</taxon>
        <taxon>Glossata</taxon>
        <taxon>Ditrysia</taxon>
        <taxon>Papilionoidea</taxon>
        <taxon>Papilionidae</taxon>
        <taxon>Parnassiinae</taxon>
        <taxon>Parnassini</taxon>
        <taxon>Parnassius</taxon>
        <taxon>Parnassius</taxon>
    </lineage>
</organism>
<keyword evidence="3" id="KW-1185">Reference proteome</keyword>
<sequence>MTRNARAIVEGSRDAGERQLVQSTVTALSDQFAAICSELEARQAAVEDACDAVARFLALLEKVLLWVETQRAFLARPLPLADLQEAQQKQTEYGNALKSCKQQAKNLADMAKEIEAIERVTSPGDLPSRLEAAENATVDVEKKLAKTNGLLQELAEEWERCEKKLKDVGHWLEATTRTIEAPQNAKKPLRDRLALREKLINDISTQKTKISYAVEKLDVHFGPDGVASQSRSPEGVQRAARELCSSLDSLGGQTAAQARQLTAALQQLDAYCVELAQLRSQLLDAEQQLRHVAQPNYSPRDPERAQRQQQECRERIKSLQSKIQARNERIKLLIQRGCPDADPLRDT</sequence>
<dbReference type="OrthoDB" id="6932142at2759"/>
<dbReference type="EMBL" id="CAJQZP010000937">
    <property type="protein sequence ID" value="CAG4999342.1"/>
    <property type="molecule type" value="Genomic_DNA"/>
</dbReference>
<accession>A0A8S3X355</accession>
<proteinExistence type="predicted"/>
<dbReference type="Proteomes" id="UP000691718">
    <property type="component" value="Unassembled WGS sequence"/>
</dbReference>
<protein>
    <submittedName>
        <fullName evidence="2">(apollo) hypothetical protein</fullName>
    </submittedName>
</protein>
<reference evidence="2" key="1">
    <citation type="submission" date="2021-04" db="EMBL/GenBank/DDBJ databases">
        <authorList>
            <person name="Tunstrom K."/>
        </authorList>
    </citation>
    <scope>NUCLEOTIDE SEQUENCE</scope>
</reference>
<feature type="coiled-coil region" evidence="1">
    <location>
        <begin position="83"/>
        <end position="120"/>
    </location>
</feature>
<evidence type="ECO:0000313" key="3">
    <source>
        <dbReference type="Proteomes" id="UP000691718"/>
    </source>
</evidence>
<comment type="caution">
    <text evidence="2">The sequence shown here is derived from an EMBL/GenBank/DDBJ whole genome shotgun (WGS) entry which is preliminary data.</text>
</comment>
<evidence type="ECO:0000256" key="1">
    <source>
        <dbReference type="SAM" id="Coils"/>
    </source>
</evidence>
<keyword evidence="1" id="KW-0175">Coiled coil</keyword>
<evidence type="ECO:0000313" key="2">
    <source>
        <dbReference type="EMBL" id="CAG4999342.1"/>
    </source>
</evidence>
<name>A0A8S3X355_PARAO</name>
<feature type="coiled-coil region" evidence="1">
    <location>
        <begin position="268"/>
        <end position="336"/>
    </location>
</feature>
<gene>
    <name evidence="2" type="ORF">PAPOLLO_LOCUS13519</name>
</gene>
<dbReference type="AlphaFoldDB" id="A0A8S3X355"/>